<dbReference type="RefSeq" id="XP_022287558.1">
    <property type="nucleotide sequence ID" value="XM_022431850.1"/>
</dbReference>
<dbReference type="AlphaFoldDB" id="A0A8B8AAK0"/>
<accession>A0A8B8AAK0</accession>
<keyword evidence="1" id="KW-0812">Transmembrane</keyword>
<keyword evidence="1" id="KW-1133">Transmembrane helix</keyword>
<feature type="signal peptide" evidence="2">
    <location>
        <begin position="1"/>
        <end position="19"/>
    </location>
</feature>
<gene>
    <name evidence="4" type="primary">LOC111100186</name>
</gene>
<name>A0A8B8AAK0_CRAVI</name>
<feature type="transmembrane region" description="Helical" evidence="1">
    <location>
        <begin position="107"/>
        <end position="131"/>
    </location>
</feature>
<protein>
    <submittedName>
        <fullName evidence="4">Uncharacterized protein LOC111100186 isoform X2</fullName>
    </submittedName>
</protein>
<evidence type="ECO:0000313" key="3">
    <source>
        <dbReference type="Proteomes" id="UP000694844"/>
    </source>
</evidence>
<keyword evidence="2" id="KW-0732">Signal</keyword>
<evidence type="ECO:0000256" key="2">
    <source>
        <dbReference type="SAM" id="SignalP"/>
    </source>
</evidence>
<keyword evidence="3" id="KW-1185">Reference proteome</keyword>
<keyword evidence="1" id="KW-0472">Membrane</keyword>
<organism evidence="3 4">
    <name type="scientific">Crassostrea virginica</name>
    <name type="common">Eastern oyster</name>
    <dbReference type="NCBI Taxonomy" id="6565"/>
    <lineage>
        <taxon>Eukaryota</taxon>
        <taxon>Metazoa</taxon>
        <taxon>Spiralia</taxon>
        <taxon>Lophotrochozoa</taxon>
        <taxon>Mollusca</taxon>
        <taxon>Bivalvia</taxon>
        <taxon>Autobranchia</taxon>
        <taxon>Pteriomorphia</taxon>
        <taxon>Ostreida</taxon>
        <taxon>Ostreoidea</taxon>
        <taxon>Ostreidae</taxon>
        <taxon>Crassostrea</taxon>
    </lineage>
</organism>
<reference evidence="3" key="1">
    <citation type="submission" date="2024-06" db="UniProtKB">
        <authorList>
            <consortium name="RefSeq"/>
        </authorList>
    </citation>
    <scope>NUCLEOTIDE SEQUENCE [LARGE SCALE GENOMIC DNA]</scope>
</reference>
<feature type="chain" id="PRO_5034419808" evidence="2">
    <location>
        <begin position="20"/>
        <end position="316"/>
    </location>
</feature>
<evidence type="ECO:0000313" key="4">
    <source>
        <dbReference type="RefSeq" id="XP_022287558.1"/>
    </source>
</evidence>
<dbReference type="OrthoDB" id="6117618at2759"/>
<dbReference type="Proteomes" id="UP000694844">
    <property type="component" value="Chromosome 1"/>
</dbReference>
<proteinExistence type="predicted"/>
<evidence type="ECO:0000256" key="1">
    <source>
        <dbReference type="SAM" id="Phobius"/>
    </source>
</evidence>
<dbReference type="GeneID" id="111100186"/>
<sequence length="316" mass="35290">MAAGRIVLLFTLFFHHTKGQGNESDINRCPQPSGENRCCSGYREINGTCTECVGFNGEGCKFHCPPMYYGSRCSQMCNCTTYQQCNQFVGCLPILVEDQNNETCGDLLWIVLGLSVSQIIIFVFCVTTLCLKCCRLPPQRIKPALSHDTDQQNVTLRGLKETDSKNLTYGGNSNHLGIPQDENANGNHYQTVKLQSEPSEIQPNFYDTSATVERIRGHGGHNWSTINKTFPGSTISTAPNKATVQPENGINLTTPRPYSFVKQNAVLASQQNAPQELMAIWGRTSIHDCTFCDTDLCRLNRRTVLSNYLWQARDQM</sequence>
<reference evidence="4" key="2">
    <citation type="submission" date="2025-08" db="UniProtKB">
        <authorList>
            <consortium name="RefSeq"/>
        </authorList>
    </citation>
    <scope>IDENTIFICATION</scope>
    <source>
        <tissue evidence="4">Whole sample</tissue>
    </source>
</reference>